<evidence type="ECO:0000313" key="2">
    <source>
        <dbReference type="EMBL" id="VDC33576.1"/>
    </source>
</evidence>
<dbReference type="RefSeq" id="WP_124088569.1">
    <property type="nucleotide sequence ID" value="NZ_UXAW01000119.1"/>
</dbReference>
<dbReference type="PANTHER" id="PTHR43245:SF55">
    <property type="entry name" value="NAD(P)-BINDING DOMAIN-CONTAINING PROTEIN"/>
    <property type="match status" value="1"/>
</dbReference>
<dbReference type="Proteomes" id="UP000277498">
    <property type="component" value="Unassembled WGS sequence"/>
</dbReference>
<dbReference type="Gene3D" id="3.40.50.720">
    <property type="entry name" value="NAD(P)-binding Rossmann-like Domain"/>
    <property type="match status" value="1"/>
</dbReference>
<accession>A0A3P5XRR6</accession>
<dbReference type="AlphaFoldDB" id="A0A3P5XRR6"/>
<dbReference type="GO" id="GO:0003978">
    <property type="term" value="F:UDP-glucose 4-epimerase activity"/>
    <property type="evidence" value="ECO:0007669"/>
    <property type="project" value="UniProtKB-EC"/>
</dbReference>
<gene>
    <name evidence="2" type="primary">galE_4</name>
    <name evidence="2" type="ORF">XINFAN_03890</name>
</gene>
<keyword evidence="2" id="KW-0413">Isomerase</keyword>
<reference evidence="2 3" key="1">
    <citation type="submission" date="2018-11" db="EMBL/GenBank/DDBJ databases">
        <authorList>
            <person name="Criscuolo A."/>
        </authorList>
    </citation>
    <scope>NUCLEOTIDE SEQUENCE [LARGE SCALE GENOMIC DNA]</scope>
    <source>
        <strain evidence="2">ACIP111625</strain>
    </source>
</reference>
<dbReference type="SUPFAM" id="SSF51735">
    <property type="entry name" value="NAD(P)-binding Rossmann-fold domains"/>
    <property type="match status" value="1"/>
</dbReference>
<dbReference type="InterPro" id="IPR050177">
    <property type="entry name" value="Lipid_A_modif_metabolic_enz"/>
</dbReference>
<dbReference type="EC" id="5.1.3.2" evidence="2"/>
<feature type="domain" description="NAD-dependent epimerase/dehydratase" evidence="1">
    <location>
        <begin position="6"/>
        <end position="180"/>
    </location>
</feature>
<evidence type="ECO:0000259" key="1">
    <source>
        <dbReference type="Pfam" id="PF01370"/>
    </source>
</evidence>
<keyword evidence="3" id="KW-1185">Reference proteome</keyword>
<evidence type="ECO:0000313" key="3">
    <source>
        <dbReference type="Proteomes" id="UP000277498"/>
    </source>
</evidence>
<dbReference type="OrthoDB" id="9771073at2"/>
<dbReference type="PANTHER" id="PTHR43245">
    <property type="entry name" value="BIFUNCTIONAL POLYMYXIN RESISTANCE PROTEIN ARNA"/>
    <property type="match status" value="1"/>
</dbReference>
<proteinExistence type="predicted"/>
<name>A0A3P5XRR6_9RHOB</name>
<protein>
    <submittedName>
        <fullName evidence="2">UDP-glucose 4-epimerase</fullName>
        <ecNumber evidence="2">5.1.3.2</ecNumber>
    </submittedName>
</protein>
<dbReference type="InterPro" id="IPR036291">
    <property type="entry name" value="NAD(P)-bd_dom_sf"/>
</dbReference>
<organism evidence="2 3">
    <name type="scientific">Pseudogemmobacter humi</name>
    <dbReference type="NCBI Taxonomy" id="2483812"/>
    <lineage>
        <taxon>Bacteria</taxon>
        <taxon>Pseudomonadati</taxon>
        <taxon>Pseudomonadota</taxon>
        <taxon>Alphaproteobacteria</taxon>
        <taxon>Rhodobacterales</taxon>
        <taxon>Paracoccaceae</taxon>
        <taxon>Pseudogemmobacter</taxon>
    </lineage>
</organism>
<dbReference type="Pfam" id="PF01370">
    <property type="entry name" value="Epimerase"/>
    <property type="match status" value="1"/>
</dbReference>
<dbReference type="EMBL" id="UXAW01000119">
    <property type="protein sequence ID" value="VDC33576.1"/>
    <property type="molecule type" value="Genomic_DNA"/>
</dbReference>
<dbReference type="InterPro" id="IPR001509">
    <property type="entry name" value="Epimerase_deHydtase"/>
</dbReference>
<sequence length="301" mass="32972">MERLKIVVTGGSGRVGRHVITCLASGHEVINADLAPPAEDAPACGATYIRADIMQMDDLRQAFRGADVVIHLAGLDYDWGCPDEAYINVNTRGSWHVLQAAEEAGVRRVVLCSSISICGLQEMRPDWKPQSLPVDERHENRPVYAYGVSKQIAELMGQSFARRGTIEVVSLRPLAVVLPETLGQYIDFVDAPGRNWLFYYVTAGDLARAFRAAAEVPGISGESFYIGADDSSHPQPTLDWAARILGALPETLDRARYKSDPRASVFSNAKARRLLGWAPGSDFAQLRAAHAATRHDDMEKV</sequence>